<protein>
    <submittedName>
        <fullName evidence="2">Class A beta-lactamase-related serine hydrolase</fullName>
    </submittedName>
</protein>
<reference evidence="2 3" key="1">
    <citation type="submission" date="2018-09" db="EMBL/GenBank/DDBJ databases">
        <title>YIM 75507 draft genome.</title>
        <authorList>
            <person name="Tang S."/>
            <person name="Feng Y."/>
        </authorList>
    </citation>
    <scope>NUCLEOTIDE SEQUENCE [LARGE SCALE GENOMIC DNA]</scope>
    <source>
        <strain evidence="2 3">YIM 75507</strain>
    </source>
</reference>
<dbReference type="Gene3D" id="3.40.710.10">
    <property type="entry name" value="DD-peptidase/beta-lactamase superfamily"/>
    <property type="match status" value="1"/>
</dbReference>
<dbReference type="PANTHER" id="PTHR43319:SF3">
    <property type="entry name" value="BETA-LACTAMASE-RELATED DOMAIN-CONTAINING PROTEIN"/>
    <property type="match status" value="1"/>
</dbReference>
<dbReference type="InterPro" id="IPR001466">
    <property type="entry name" value="Beta-lactam-related"/>
</dbReference>
<dbReference type="PANTHER" id="PTHR43319">
    <property type="entry name" value="BETA-LACTAMASE-RELATED"/>
    <property type="match status" value="1"/>
</dbReference>
<proteinExistence type="predicted"/>
<evidence type="ECO:0000313" key="3">
    <source>
        <dbReference type="Proteomes" id="UP000265768"/>
    </source>
</evidence>
<sequence length="388" mass="41055">MGGHCDPRFEQVRQTFEDTFERGAEIGAAVAVYLGGELVVDLWGGQRDRHTGEPWEEDTPCLSWSCTKGVTAAVMLMLADKGALDLSAPVADVWPEFGAAGKERITIAEVMSHRAGLPALEGDPPAEEVAEPVRLAERLAAQKPVWEPGTAHGYHALTYGWLLGEVVRRATGRTVGEIVNEDVAPGLEMWLGAPDDVIARTARLSWKERRATTEAPPGLRPGTALYEMAQAAADPDSLMNRALYNPPVHKLPGGFGNPLALRAGVPAAGLVATARGLAGFYRDLLAGRIVAPDTLRDALVPRSQGPDRILYIDSAFGLGFMRPSTTFLLPQGARAGAFGHTGLGGAIGLGDVERGLALAYIPNKMGSSVSGGLRAYNLINAAYASLSS</sequence>
<dbReference type="SUPFAM" id="SSF56601">
    <property type="entry name" value="beta-lactamase/transpeptidase-like"/>
    <property type="match status" value="1"/>
</dbReference>
<gene>
    <name evidence="2" type="ORF">D5H75_27030</name>
</gene>
<dbReference type="GO" id="GO:0016787">
    <property type="term" value="F:hydrolase activity"/>
    <property type="evidence" value="ECO:0007669"/>
    <property type="project" value="UniProtKB-KW"/>
</dbReference>
<dbReference type="AlphaFoldDB" id="A0A3A4AEB9"/>
<dbReference type="InterPro" id="IPR012338">
    <property type="entry name" value="Beta-lactam/transpept-like"/>
</dbReference>
<dbReference type="InterPro" id="IPR052907">
    <property type="entry name" value="Beta-lactamase/esterase"/>
</dbReference>
<dbReference type="Pfam" id="PF00144">
    <property type="entry name" value="Beta-lactamase"/>
    <property type="match status" value="1"/>
</dbReference>
<dbReference type="Proteomes" id="UP000265768">
    <property type="component" value="Unassembled WGS sequence"/>
</dbReference>
<evidence type="ECO:0000313" key="2">
    <source>
        <dbReference type="EMBL" id="RJL26659.1"/>
    </source>
</evidence>
<keyword evidence="2" id="KW-0378">Hydrolase</keyword>
<name>A0A3A4AEB9_9ACTN</name>
<comment type="caution">
    <text evidence="2">The sequence shown here is derived from an EMBL/GenBank/DDBJ whole genome shotgun (WGS) entry which is preliminary data.</text>
</comment>
<feature type="domain" description="Beta-lactamase-related" evidence="1">
    <location>
        <begin position="13"/>
        <end position="381"/>
    </location>
</feature>
<organism evidence="2 3">
    <name type="scientific">Bailinhaonella thermotolerans</name>
    <dbReference type="NCBI Taxonomy" id="1070861"/>
    <lineage>
        <taxon>Bacteria</taxon>
        <taxon>Bacillati</taxon>
        <taxon>Actinomycetota</taxon>
        <taxon>Actinomycetes</taxon>
        <taxon>Streptosporangiales</taxon>
        <taxon>Streptosporangiaceae</taxon>
        <taxon>Bailinhaonella</taxon>
    </lineage>
</organism>
<evidence type="ECO:0000259" key="1">
    <source>
        <dbReference type="Pfam" id="PF00144"/>
    </source>
</evidence>
<dbReference type="EMBL" id="QZEY01000012">
    <property type="protein sequence ID" value="RJL26659.1"/>
    <property type="molecule type" value="Genomic_DNA"/>
</dbReference>
<dbReference type="OrthoDB" id="9809635at2"/>
<accession>A0A3A4AEB9</accession>
<keyword evidence="3" id="KW-1185">Reference proteome</keyword>